<reference evidence="3" key="2">
    <citation type="journal article" date="2016" name="Int. J. Syst. Evol. Microbiol.">
        <title>Lawsonella clevelandensis gen. nov., sp. nov., a new member of the suborder Corynebacterineae isolated from human abscesses.</title>
        <authorList>
            <person name="Bell M.E."/>
            <person name="Bernard K.A."/>
            <person name="Harrington S.M."/>
            <person name="Patel N.B."/>
            <person name="Tucker T.A."/>
            <person name="Metcalfe M.G."/>
            <person name="McQuiston J.R."/>
        </authorList>
    </citation>
    <scope>NUCLEOTIDE SEQUENCE</scope>
    <source>
        <strain evidence="3">X1698</strain>
    </source>
</reference>
<organism evidence="3 5">
    <name type="scientific">Lawsonella clevelandensis</name>
    <dbReference type="NCBI Taxonomy" id="1528099"/>
    <lineage>
        <taxon>Bacteria</taxon>
        <taxon>Bacillati</taxon>
        <taxon>Actinomycetota</taxon>
        <taxon>Actinomycetes</taxon>
        <taxon>Mycobacteriales</taxon>
        <taxon>Lawsonellaceae</taxon>
        <taxon>Lawsonella</taxon>
    </lineage>
</organism>
<dbReference type="Proteomes" id="UP000068137">
    <property type="component" value="Chromosome"/>
</dbReference>
<protein>
    <submittedName>
        <fullName evidence="4">N-acetylglucosaminyl-diphospho-decaprenol L-rhamnosyltransferase</fullName>
    </submittedName>
</protein>
<gene>
    <name evidence="4" type="primary">wbbL</name>
    <name evidence="3" type="ORF">AL705_06435</name>
    <name evidence="4" type="ORF">LC603019_01274</name>
</gene>
<reference evidence="4 6" key="3">
    <citation type="submission" date="2019-04" db="EMBL/GenBank/DDBJ databases">
        <authorList>
            <person name="Seth-Smith MB H."/>
            <person name="Seth-Smith H."/>
        </authorList>
    </citation>
    <scope>NUCLEOTIDE SEQUENCE [LARGE SCALE GENOMIC DNA]</scope>
    <source>
        <strain evidence="4">USB-603019</strain>
    </source>
</reference>
<feature type="domain" description="Glycosyltransferase 2-like" evidence="1">
    <location>
        <begin position="8"/>
        <end position="135"/>
    </location>
</feature>
<dbReference type="PANTHER" id="PTHR43179:SF7">
    <property type="entry name" value="RHAMNOSYLTRANSFERASE WBBL"/>
    <property type="match status" value="1"/>
</dbReference>
<evidence type="ECO:0000259" key="1">
    <source>
        <dbReference type="Pfam" id="PF00535"/>
    </source>
</evidence>
<accession>A0A0M4N089</accession>
<dbReference type="EMBL" id="LR584267">
    <property type="protein sequence ID" value="VHO01284.1"/>
    <property type="molecule type" value="Genomic_DNA"/>
</dbReference>
<dbReference type="RefSeq" id="WP_053962305.1">
    <property type="nucleotide sequence ID" value="NZ_CAJPTR010000005.1"/>
</dbReference>
<evidence type="ECO:0000259" key="2">
    <source>
        <dbReference type="Pfam" id="PF13632"/>
    </source>
</evidence>
<reference evidence="3 5" key="1">
    <citation type="journal article" date="2015" name="Genome Announc.">
        <title>Complete Genome Sequences for Two Strains of a Novel Fastidious, Partially Acid-Fast, Gram-Positive Corynebacterineae Bacterium, Derived from Human Clinical Samples.</title>
        <authorList>
            <person name="Nicholson A.C."/>
            <person name="Bell M."/>
            <person name="Humrighouse B.W."/>
            <person name="McQuiston J.R."/>
        </authorList>
    </citation>
    <scope>NUCLEOTIDE SEQUENCE [LARGE SCALE GENOMIC DNA]</scope>
    <source>
        <strain evidence="3 5">X1698</strain>
    </source>
</reference>
<dbReference type="STRING" id="1528099.AL705_06435"/>
<sequence>MAQASLAVVTVTYSPGRYLRTFLDSIPAATHQPVHVIMADNGSTDGAPEAAVRDYAGTPGLTVGLLGMGSNLGYGSAINRAFTYLEDNCPDVRTDYILISNPDVEFSPGSIDALLAAAERWEKAGALGPLIREADGTIYPSARALPSIRDGIAHALLGPIWPGNPWTKSYLDDRNMTVEHPAGWLSGSCLLVRWEAFYQIAGFDEGYFMYMEDVDLGDRLGKAGWQNIFVPSAEIRHAKGHAASSHPETMLPAHHRSAYKFQADRHPHWWQAPLRWILKAGLWVRCQIAVSLARRQRH</sequence>
<keyword evidence="4" id="KW-0808">Transferase</keyword>
<evidence type="ECO:0000313" key="3">
    <source>
        <dbReference type="EMBL" id="ALE19261.1"/>
    </source>
</evidence>
<feature type="domain" description="Glycosyltransferase 2-like" evidence="2">
    <location>
        <begin position="179"/>
        <end position="236"/>
    </location>
</feature>
<name>A0A0M4N089_9ACTN</name>
<dbReference type="InterPro" id="IPR029044">
    <property type="entry name" value="Nucleotide-diphossugar_trans"/>
</dbReference>
<dbReference type="InterPro" id="IPR001173">
    <property type="entry name" value="Glyco_trans_2-like"/>
</dbReference>
<evidence type="ECO:0000313" key="6">
    <source>
        <dbReference type="Proteomes" id="UP000324288"/>
    </source>
</evidence>
<dbReference type="KEGG" id="cbq:AL705_06435"/>
<dbReference type="EMBL" id="CP012390">
    <property type="protein sequence ID" value="ALE19261.1"/>
    <property type="molecule type" value="Genomic_DNA"/>
</dbReference>
<dbReference type="Proteomes" id="UP000324288">
    <property type="component" value="Chromosome"/>
</dbReference>
<evidence type="ECO:0000313" key="5">
    <source>
        <dbReference type="Proteomes" id="UP000068137"/>
    </source>
</evidence>
<dbReference type="OrthoDB" id="9771846at2"/>
<evidence type="ECO:0000313" key="4">
    <source>
        <dbReference type="EMBL" id="VHO01284.1"/>
    </source>
</evidence>
<dbReference type="SUPFAM" id="SSF53448">
    <property type="entry name" value="Nucleotide-diphospho-sugar transferases"/>
    <property type="match status" value="1"/>
</dbReference>
<dbReference type="GO" id="GO:0016740">
    <property type="term" value="F:transferase activity"/>
    <property type="evidence" value="ECO:0007669"/>
    <property type="project" value="UniProtKB-KW"/>
</dbReference>
<dbReference type="Pfam" id="PF13632">
    <property type="entry name" value="Glyco_trans_2_3"/>
    <property type="match status" value="1"/>
</dbReference>
<dbReference type="CDD" id="cd04186">
    <property type="entry name" value="GT_2_like_c"/>
    <property type="match status" value="1"/>
</dbReference>
<dbReference type="Gene3D" id="3.90.550.10">
    <property type="entry name" value="Spore Coat Polysaccharide Biosynthesis Protein SpsA, Chain A"/>
    <property type="match status" value="1"/>
</dbReference>
<dbReference type="PATRIC" id="fig|1528099.3.peg.1270"/>
<proteinExistence type="predicted"/>
<dbReference type="GeneID" id="84895177"/>
<dbReference type="Pfam" id="PF00535">
    <property type="entry name" value="Glycos_transf_2"/>
    <property type="match status" value="1"/>
</dbReference>
<keyword evidence="6" id="KW-1185">Reference proteome</keyword>
<dbReference type="PANTHER" id="PTHR43179">
    <property type="entry name" value="RHAMNOSYLTRANSFERASE WBBL"/>
    <property type="match status" value="1"/>
</dbReference>
<dbReference type="AlphaFoldDB" id="A0A0M4N089"/>